<proteinExistence type="predicted"/>
<dbReference type="PANTHER" id="PTHR22605:SF1">
    <property type="entry name" value="RZ-TYPE DOMAIN-CONTAINING PROTEIN"/>
    <property type="match status" value="1"/>
</dbReference>
<sequence length="1417" mass="168959">MDEKNLSSTDPSLLNRFEKHTLSFNDVLDEKQQSLIRELKDWIGQMYTFRNDPTIQLHTSKFALFFGFDKDESLQTLVLENTKDNRYTNRDEILMKCKERLISVLSSDGVLRIERSALERDEITTLKDIYFCQQFHDDLCDYFESLFNIKNTIGGDLVIVNTFSDLNVDIESCLGEIASCQIYKLSIFKTEARLSERVKDFFFKSDDQILIIQCEATTLTNSRYIKLTKSIIEKYHNEYLINRGPTKIVCLINHIRRDYERNLISNFIPGWKQITIESLEQCDIKLNKLYDKSLYDILNSKIFRKLITSSMPFEKFLKDKLGWCFSCIKYPTSNENYISVISKEILRNENLSQYIKTKTFNWISENCNDWKYEVAKNQDYINQFTCFSLALQNYVMIILKNTITKILYSIEKLSATKTFFNLENCLEHEKKMELLELWKQCFLDNTIININNLSEPNSNKYIITSMIKELEFPFSYNFFNQINFYKIYYEEELNILKQDLDNIDEETGELRTKLEDDHIEEFKNNLLSIKPNFITLQKYSELYYNDFIKIISHNIKKLIKKEELDFIIENINGEEISSNPFLLHIYWWKHSESILIQLKLIENFPIIFKKAKEDFIKYGELEEFLFKESINLILQKICYKEKCEKEIDILLTLIKKLNNTKKLSRLPLLYICNDLLKIKLIPLDKIKEIIYLGKGKKQEFITTEIIDLIFNHLDYNYNNEIIINNIRSFILRSLEIIPLESKVRLNLYKNLFIRKPFKLIKEIIEKIFITENQVEEGIFFNLINNPKQGLKKSIRLNAINEFFEIQNFDNNMIEICCEIIQEIFNDFELKKLIPYFKNSVEIFIKNSNFQRMISVAFLKEFSFKLLDYCKKEENILSKSLINDINNCLKIKHPNIRKLQHCFLIQKSRVTISLNQIKVLRNIFPWIEDDIDDELIINIPKYYNPIRKVKFEDFRSFYYSEFKYNLDNHPFLSIYFNHCEKLKLLKHLQPIIKFVMILNSKLEYNLTRKLAHTMTFREFIEKESSGDTLNLKSLYDEFELSWNIVINHIIDSKELSHDKPLMDIKRPIIFGLIEQKNLGIYLCTILESLLRLQNEFLDNVINIPNLFDSKSIKVSQAQDINFINFEGDEKIISRYSQRIFEDETKFFFDLQQIEMLLIKELVNNKVHFERLEENQFYLKNFTFKNELFYNSPRILFDVKKSLPQEPIVEKTTLVLTMFQPILTLNPGNSIDLFELLSIFDIILSFIKELSISHSDMLIMDFVNQWLKLAKLDTSKYKIFSDFSLKHIVELYELIEEQNVNNSIIHNINDKFKVTLSQQMKKSINNFIDYFDQDDDLIPATEFLLALKRFIYRFLSIDTTTNIENINLNIFFLDFTLNLWPDYIKKDLIENLFPNCLLVSHTYNCYIYIINEIEKAVST</sequence>
<evidence type="ECO:0000313" key="3">
    <source>
        <dbReference type="Proteomes" id="UP000022910"/>
    </source>
</evidence>
<keyword evidence="1" id="KW-0175">Coiled coil</keyword>
<reference evidence="2 3" key="1">
    <citation type="submission" date="2014-02" db="EMBL/GenBank/DDBJ databases">
        <title>Single nucleus genome sequencing reveals high similarity among nuclei of an endomycorrhizal fungus.</title>
        <authorList>
            <person name="Lin K."/>
            <person name="Geurts R."/>
            <person name="Zhang Z."/>
            <person name="Limpens E."/>
            <person name="Saunders D.G."/>
            <person name="Mu D."/>
            <person name="Pang E."/>
            <person name="Cao H."/>
            <person name="Cha H."/>
            <person name="Lin T."/>
            <person name="Zhou Q."/>
            <person name="Shang Y."/>
            <person name="Li Y."/>
            <person name="Ivanov S."/>
            <person name="Sharma T."/>
            <person name="Velzen R.V."/>
            <person name="Ruijter N.D."/>
            <person name="Aanen D.K."/>
            <person name="Win J."/>
            <person name="Kamoun S."/>
            <person name="Bisseling T."/>
            <person name="Huang S."/>
        </authorList>
    </citation>
    <scope>NUCLEOTIDE SEQUENCE [LARGE SCALE GENOMIC DNA]</scope>
    <source>
        <strain evidence="3">DAOM197198w</strain>
    </source>
</reference>
<organism evidence="2 3">
    <name type="scientific">Rhizophagus irregularis (strain DAOM 197198w)</name>
    <name type="common">Glomus intraradices</name>
    <dbReference type="NCBI Taxonomy" id="1432141"/>
    <lineage>
        <taxon>Eukaryota</taxon>
        <taxon>Fungi</taxon>
        <taxon>Fungi incertae sedis</taxon>
        <taxon>Mucoromycota</taxon>
        <taxon>Glomeromycotina</taxon>
        <taxon>Glomeromycetes</taxon>
        <taxon>Glomerales</taxon>
        <taxon>Glomeraceae</taxon>
        <taxon>Rhizophagus</taxon>
    </lineage>
</organism>
<name>A0A015LB43_RHIIW</name>
<dbReference type="GO" id="GO:0016887">
    <property type="term" value="F:ATP hydrolysis activity"/>
    <property type="evidence" value="ECO:0007669"/>
    <property type="project" value="InterPro"/>
</dbReference>
<dbReference type="STRING" id="1432141.A0A015LB43"/>
<dbReference type="Proteomes" id="UP000022910">
    <property type="component" value="Unassembled WGS sequence"/>
</dbReference>
<gene>
    <name evidence="2" type="ORF">RirG_093620</name>
</gene>
<dbReference type="GO" id="GO:0004842">
    <property type="term" value="F:ubiquitin-protein transferase activity"/>
    <property type="evidence" value="ECO:0007669"/>
    <property type="project" value="InterPro"/>
</dbReference>
<evidence type="ECO:0000256" key="1">
    <source>
        <dbReference type="SAM" id="Coils"/>
    </source>
</evidence>
<keyword evidence="3" id="KW-1185">Reference proteome</keyword>
<dbReference type="HOGENOM" id="CLU_000912_0_0_1"/>
<accession>A0A015LB43</accession>
<evidence type="ECO:0000313" key="2">
    <source>
        <dbReference type="EMBL" id="EXX69731.1"/>
    </source>
</evidence>
<dbReference type="InterPro" id="IPR031248">
    <property type="entry name" value="RNF213"/>
</dbReference>
<protein>
    <submittedName>
        <fullName evidence="2">Uncharacterized protein</fullName>
    </submittedName>
</protein>
<dbReference type="EMBL" id="JEMT01016789">
    <property type="protein sequence ID" value="EXX69731.1"/>
    <property type="molecule type" value="Genomic_DNA"/>
</dbReference>
<comment type="caution">
    <text evidence="2">The sequence shown here is derived from an EMBL/GenBank/DDBJ whole genome shotgun (WGS) entry which is preliminary data.</text>
</comment>
<feature type="coiled-coil region" evidence="1">
    <location>
        <begin position="486"/>
        <end position="513"/>
    </location>
</feature>
<dbReference type="PANTHER" id="PTHR22605">
    <property type="entry name" value="RZ-TYPE DOMAIN-CONTAINING PROTEIN"/>
    <property type="match status" value="1"/>
</dbReference>